<feature type="domain" description="S1 motif" evidence="1">
    <location>
        <begin position="636"/>
        <end position="705"/>
    </location>
</feature>
<dbReference type="InterPro" id="IPR010994">
    <property type="entry name" value="RuvA_2-like"/>
</dbReference>
<dbReference type="GO" id="GO:0003729">
    <property type="term" value="F:mRNA binding"/>
    <property type="evidence" value="ECO:0007669"/>
    <property type="project" value="UniProtKB-ARBA"/>
</dbReference>
<keyword evidence="3" id="KW-1185">Reference proteome</keyword>
<dbReference type="Gene3D" id="2.40.50.140">
    <property type="entry name" value="Nucleic acid-binding proteins"/>
    <property type="match status" value="1"/>
</dbReference>
<dbReference type="InterPro" id="IPR023319">
    <property type="entry name" value="Tex-like_HTH_dom_sf"/>
</dbReference>
<dbReference type="GO" id="GO:0006412">
    <property type="term" value="P:translation"/>
    <property type="evidence" value="ECO:0007669"/>
    <property type="project" value="TreeGrafter"/>
</dbReference>
<dbReference type="SUPFAM" id="SSF47781">
    <property type="entry name" value="RuvA domain 2-like"/>
    <property type="match status" value="2"/>
</dbReference>
<dbReference type="Gene3D" id="1.10.10.650">
    <property type="entry name" value="RuvA domain 2-like"/>
    <property type="match status" value="1"/>
</dbReference>
<reference evidence="2 3" key="1">
    <citation type="journal article" date="2015" name="PeerJ">
        <title>First genomic representation of candidate bacterial phylum KSB3 points to enhanced environmental sensing as a trigger of wastewater bulking.</title>
        <authorList>
            <person name="Sekiguchi Y."/>
            <person name="Ohashi A."/>
            <person name="Parks D.H."/>
            <person name="Yamauchi T."/>
            <person name="Tyson G.W."/>
            <person name="Hugenholtz P."/>
        </authorList>
    </citation>
    <scope>NUCLEOTIDE SEQUENCE [LARGE SCALE GENOMIC DNA]</scope>
</reference>
<dbReference type="Pfam" id="PF16921">
    <property type="entry name" value="Tex_YqgF"/>
    <property type="match status" value="1"/>
</dbReference>
<dbReference type="GO" id="GO:0003735">
    <property type="term" value="F:structural constituent of ribosome"/>
    <property type="evidence" value="ECO:0007669"/>
    <property type="project" value="TreeGrafter"/>
</dbReference>
<proteinExistence type="predicted"/>
<evidence type="ECO:0000259" key="1">
    <source>
        <dbReference type="PROSITE" id="PS50126"/>
    </source>
</evidence>
<dbReference type="GO" id="GO:0005737">
    <property type="term" value="C:cytoplasm"/>
    <property type="evidence" value="ECO:0007669"/>
    <property type="project" value="UniProtKB-ARBA"/>
</dbReference>
<dbReference type="Pfam" id="PF17674">
    <property type="entry name" value="HHH_9"/>
    <property type="match status" value="1"/>
</dbReference>
<dbReference type="InterPro" id="IPR012337">
    <property type="entry name" value="RNaseH-like_sf"/>
</dbReference>
<dbReference type="InterPro" id="IPR023323">
    <property type="entry name" value="Tex-like_dom_sf"/>
</dbReference>
<dbReference type="InterPro" id="IPR018974">
    <property type="entry name" value="Tex-like_N"/>
</dbReference>
<dbReference type="InterPro" id="IPR032639">
    <property type="entry name" value="Tex_YqgF"/>
</dbReference>
<organism evidence="2 3">
    <name type="scientific">Vecturithrix granuli</name>
    <dbReference type="NCBI Taxonomy" id="1499967"/>
    <lineage>
        <taxon>Bacteria</taxon>
        <taxon>Candidatus Moduliflexota</taxon>
        <taxon>Candidatus Vecturitrichia</taxon>
        <taxon>Candidatus Vecturitrichales</taxon>
        <taxon>Candidatus Vecturitrichaceae</taxon>
        <taxon>Candidatus Vecturithrix</taxon>
    </lineage>
</organism>
<dbReference type="Pfam" id="PF12836">
    <property type="entry name" value="HHH_3"/>
    <property type="match status" value="1"/>
</dbReference>
<dbReference type="CDD" id="cd05685">
    <property type="entry name" value="S1_Tex"/>
    <property type="match status" value="1"/>
</dbReference>
<dbReference type="SMART" id="SM00316">
    <property type="entry name" value="S1"/>
    <property type="match status" value="1"/>
</dbReference>
<dbReference type="FunFam" id="2.40.50.140:FF:000051">
    <property type="entry name" value="RNA-binding transcriptional accessory protein"/>
    <property type="match status" value="1"/>
</dbReference>
<dbReference type="SUPFAM" id="SSF158832">
    <property type="entry name" value="Tex N-terminal region-like"/>
    <property type="match status" value="1"/>
</dbReference>
<dbReference type="FunFam" id="1.10.10.650:FF:000001">
    <property type="entry name" value="S1 RNA-binding domain 1"/>
    <property type="match status" value="1"/>
</dbReference>
<dbReference type="HOGENOM" id="CLU_009833_0_2_0"/>
<dbReference type="InterPro" id="IPR012340">
    <property type="entry name" value="NA-bd_OB-fold"/>
</dbReference>
<gene>
    <name evidence="2" type="ORF">U27_01714</name>
</gene>
<dbReference type="InterPro" id="IPR003029">
    <property type="entry name" value="S1_domain"/>
</dbReference>
<dbReference type="InterPro" id="IPR055179">
    <property type="entry name" value="Tex-like_central_region"/>
</dbReference>
<dbReference type="FunFam" id="1.10.150.310:FF:000001">
    <property type="entry name" value="RNA-binding transcriptional accessory protein"/>
    <property type="match status" value="1"/>
</dbReference>
<dbReference type="FunFam" id="3.30.420.140:FF:000001">
    <property type="entry name" value="RNA-binding transcriptional accessory protein"/>
    <property type="match status" value="1"/>
</dbReference>
<dbReference type="Gene3D" id="3.30.420.140">
    <property type="entry name" value="YqgF/RNase H-like domain"/>
    <property type="match status" value="1"/>
</dbReference>
<dbReference type="AlphaFoldDB" id="A0A0S6W9W0"/>
<dbReference type="PANTHER" id="PTHR10724:SF10">
    <property type="entry name" value="S1 RNA-BINDING DOMAIN-CONTAINING PROTEIN 1"/>
    <property type="match status" value="1"/>
</dbReference>
<sequence length="707" mass="79022">MKQLDHAVIIAKELNVTPQQVEATMKLLDEGATVPFIARYRKEVTGSLDEVAIQTIRDRLEQLRELDKRREAICKSLEERELLTKELQQKIEAAATMAELEDIYLPFRPKRRTKATIAKEKGLEPLAERIFRQDGKAIDVSVFINPEKGVENAEQALEGARDIIAEWISEDARIRSYERYLYETRSQFQSNVVKKKQEEAAKYRDYFEWQEPLAKAPSHRILAVLRGQREGFLTVHARPSDEEAIAALEKLVLRGEGPAYEHVREAAHDAYKRLLAPSLEGETLKAAKERADQEAIQVFVTNLRELLLSPPLGQKRVLAIDPGYRTGCKVVVLDAQGNLKQNATIYPTQSERQKEQAAKVVRELYKQFSIEAVAVGNGTASRETESFLRELDLGIPVVMVDESGASVYSASEIARAEFPDYDVTVRGSVSIGRRLQDPLAELVKIDPKAIGVGQYQHDVDQNALKKSLDDTVMSCVNAVGVELNTASAQLLTYVSGLGPQLAKNIVKFREENGPFPSRAALKKVPRLGAKTFEQAAGFLRVQGGDNPLDASAVHPERYALVEQMARDSGCQVQDLLKDAARRKRLNLSTYVGGDVGLPTLQDIMAELDKPGRDPRPEFEMFSFSEAVHEIKDLRPGMTLPGIVTNVTNFGAFVDIGVHQDGLVHISQLADKYVKDPNDVVKVRQKVQVKVLEVDLDRRRISLTMRLS</sequence>
<evidence type="ECO:0000313" key="2">
    <source>
        <dbReference type="EMBL" id="GAK54883.1"/>
    </source>
</evidence>
<accession>A0A0S6W9W0</accession>
<dbReference type="Pfam" id="PF22706">
    <property type="entry name" value="Tex_central_region"/>
    <property type="match status" value="1"/>
</dbReference>
<dbReference type="Gene3D" id="1.10.3500.10">
    <property type="entry name" value="Tex N-terminal region-like"/>
    <property type="match status" value="1"/>
</dbReference>
<name>A0A0S6W9W0_VECG1</name>
<evidence type="ECO:0000313" key="3">
    <source>
        <dbReference type="Proteomes" id="UP000030661"/>
    </source>
</evidence>
<dbReference type="PANTHER" id="PTHR10724">
    <property type="entry name" value="30S RIBOSOMAL PROTEIN S1"/>
    <property type="match status" value="1"/>
</dbReference>
<dbReference type="STRING" id="1499967.U27_01714"/>
<dbReference type="Gene3D" id="1.10.150.310">
    <property type="entry name" value="Tex RuvX-like domain-like"/>
    <property type="match status" value="1"/>
</dbReference>
<dbReference type="GO" id="GO:0006139">
    <property type="term" value="P:nucleobase-containing compound metabolic process"/>
    <property type="evidence" value="ECO:0007669"/>
    <property type="project" value="InterPro"/>
</dbReference>
<protein>
    <submittedName>
        <fullName evidence="2">Transcriptional accessory protein</fullName>
    </submittedName>
</protein>
<dbReference type="InterPro" id="IPR006641">
    <property type="entry name" value="YqgF/RNaseH-like_dom"/>
</dbReference>
<dbReference type="Pfam" id="PF09371">
    <property type="entry name" value="Tex_N"/>
    <property type="match status" value="1"/>
</dbReference>
<dbReference type="Proteomes" id="UP000030661">
    <property type="component" value="Unassembled WGS sequence"/>
</dbReference>
<dbReference type="eggNOG" id="COG2183">
    <property type="taxonomic scope" value="Bacteria"/>
</dbReference>
<dbReference type="InterPro" id="IPR050437">
    <property type="entry name" value="Ribos_protein_bS1-like"/>
</dbReference>
<dbReference type="SUPFAM" id="SSF50249">
    <property type="entry name" value="Nucleic acid-binding proteins"/>
    <property type="match status" value="1"/>
</dbReference>
<dbReference type="Pfam" id="PF00575">
    <property type="entry name" value="S1"/>
    <property type="match status" value="1"/>
</dbReference>
<dbReference type="InterPro" id="IPR044146">
    <property type="entry name" value="S1_Tex"/>
</dbReference>
<dbReference type="InterPro" id="IPR037027">
    <property type="entry name" value="YqgF/RNaseH-like_dom_sf"/>
</dbReference>
<dbReference type="EMBL" id="DF820463">
    <property type="protein sequence ID" value="GAK54883.1"/>
    <property type="molecule type" value="Genomic_DNA"/>
</dbReference>
<dbReference type="SMART" id="SM00732">
    <property type="entry name" value="YqgFc"/>
    <property type="match status" value="1"/>
</dbReference>
<dbReference type="SUPFAM" id="SSF53098">
    <property type="entry name" value="Ribonuclease H-like"/>
    <property type="match status" value="1"/>
</dbReference>
<dbReference type="PROSITE" id="PS50126">
    <property type="entry name" value="S1"/>
    <property type="match status" value="1"/>
</dbReference>
<dbReference type="InterPro" id="IPR041692">
    <property type="entry name" value="HHH_9"/>
</dbReference>